<evidence type="ECO:0000256" key="2">
    <source>
        <dbReference type="ARBA" id="ARBA00022801"/>
    </source>
</evidence>
<comment type="similarity">
    <text evidence="1">Belongs to the carbon-nitrogen hydrolase superfamily. NIT1/NIT2 family.</text>
</comment>
<dbReference type="InterPro" id="IPR045254">
    <property type="entry name" value="Nit1/2_C-N_Hydrolase"/>
</dbReference>
<dbReference type="GO" id="GO:0006541">
    <property type="term" value="P:glutamine metabolic process"/>
    <property type="evidence" value="ECO:0007669"/>
    <property type="project" value="TreeGrafter"/>
</dbReference>
<dbReference type="GO" id="GO:0006107">
    <property type="term" value="P:oxaloacetate metabolic process"/>
    <property type="evidence" value="ECO:0007669"/>
    <property type="project" value="TreeGrafter"/>
</dbReference>
<dbReference type="PROSITE" id="PS50263">
    <property type="entry name" value="CN_HYDROLASE"/>
    <property type="match status" value="1"/>
</dbReference>
<dbReference type="Gene3D" id="3.60.110.10">
    <property type="entry name" value="Carbon-nitrogen hydrolase"/>
    <property type="match status" value="1"/>
</dbReference>
<reference evidence="5" key="1">
    <citation type="journal article" date="2019" name="Nat. Commun.">
        <title>Expansion of phycobilisome linker gene families in mesophilic red algae.</title>
        <authorList>
            <person name="Lee J."/>
            <person name="Kim D."/>
            <person name="Bhattacharya D."/>
            <person name="Yoon H.S."/>
        </authorList>
    </citation>
    <scope>NUCLEOTIDE SEQUENCE [LARGE SCALE GENOMIC DNA]</scope>
    <source>
        <strain evidence="5">CCMP 1328</strain>
    </source>
</reference>
<keyword evidence="5" id="KW-1185">Reference proteome</keyword>
<evidence type="ECO:0000313" key="5">
    <source>
        <dbReference type="Proteomes" id="UP000324585"/>
    </source>
</evidence>
<evidence type="ECO:0000256" key="1">
    <source>
        <dbReference type="ARBA" id="ARBA00010613"/>
    </source>
</evidence>
<gene>
    <name evidence="4" type="ORF">FVE85_3407</name>
</gene>
<dbReference type="AlphaFoldDB" id="A0A5J4YUY8"/>
<feature type="domain" description="CN hydrolase" evidence="3">
    <location>
        <begin position="76"/>
        <end position="332"/>
    </location>
</feature>
<dbReference type="PROSITE" id="PS01227">
    <property type="entry name" value="UPF0012"/>
    <property type="match status" value="1"/>
</dbReference>
<dbReference type="GO" id="GO:0006528">
    <property type="term" value="P:asparagine metabolic process"/>
    <property type="evidence" value="ECO:0007669"/>
    <property type="project" value="TreeGrafter"/>
</dbReference>
<dbReference type="PANTHER" id="PTHR23088">
    <property type="entry name" value="NITRILASE-RELATED"/>
    <property type="match status" value="1"/>
</dbReference>
<dbReference type="InterPro" id="IPR003010">
    <property type="entry name" value="C-N_Hydrolase"/>
</dbReference>
<dbReference type="FunFam" id="3.60.110.10:FF:000002">
    <property type="entry name" value="Nitrilase family member 2"/>
    <property type="match status" value="1"/>
</dbReference>
<dbReference type="GO" id="GO:0050152">
    <property type="term" value="F:omega-amidase activity"/>
    <property type="evidence" value="ECO:0007669"/>
    <property type="project" value="TreeGrafter"/>
</dbReference>
<keyword evidence="2" id="KW-0378">Hydrolase</keyword>
<dbReference type="PANTHER" id="PTHR23088:SF30">
    <property type="entry name" value="OMEGA-AMIDASE NIT2"/>
    <property type="match status" value="1"/>
</dbReference>
<dbReference type="OMA" id="MQSKPYA"/>
<dbReference type="GO" id="GO:0005739">
    <property type="term" value="C:mitochondrion"/>
    <property type="evidence" value="ECO:0007669"/>
    <property type="project" value="TreeGrafter"/>
</dbReference>
<organism evidence="4 5">
    <name type="scientific">Porphyridium purpureum</name>
    <name type="common">Red alga</name>
    <name type="synonym">Porphyridium cruentum</name>
    <dbReference type="NCBI Taxonomy" id="35688"/>
    <lineage>
        <taxon>Eukaryota</taxon>
        <taxon>Rhodophyta</taxon>
        <taxon>Bangiophyceae</taxon>
        <taxon>Porphyridiales</taxon>
        <taxon>Porphyridiaceae</taxon>
        <taxon>Porphyridium</taxon>
    </lineage>
</organism>
<dbReference type="Proteomes" id="UP000324585">
    <property type="component" value="Unassembled WGS sequence"/>
</dbReference>
<protein>
    <submittedName>
        <fullName evidence="4">Omega-amidase NIT2</fullName>
    </submittedName>
</protein>
<dbReference type="EMBL" id="VRMN01000004">
    <property type="protein sequence ID" value="KAA8495166.1"/>
    <property type="molecule type" value="Genomic_DNA"/>
</dbReference>
<sequence>MWSACGFVSSFSCAGGAGAAAGRALSRGAAAAAAASGLKSWCAAKSGRGREVVSSSGARVVRASASSSMAASVDAFKVALCQVAVGDDKQKNLAHARQMLRSAKERGAELAVLPECFNSPYGTQFFREYAETLPEVGEDAGAALSPSVQMLLETAQETGMYIVGGSVPEITQDGKVYNTSLSVSPQGQLVAKHRKVHLFDIDVQGGIRFMESDTLSPGQCMTTFDMANGVRVGVSICYDIRFPELSMLMAEAGCQLLCFPGAFNMTTGPAHWELLGRARALDNQLYVAMCSPCRDVQASYHAWGHSSLFSPWGEVLATTEEKEDIVVGTVDLKRLESVRSSIPVRKQKRSDLYRLTKL</sequence>
<dbReference type="OrthoDB" id="10250282at2759"/>
<dbReference type="CDD" id="cd07572">
    <property type="entry name" value="nit"/>
    <property type="match status" value="1"/>
</dbReference>
<name>A0A5J4YUY8_PORPP</name>
<accession>A0A5J4YUY8</accession>
<evidence type="ECO:0000313" key="4">
    <source>
        <dbReference type="EMBL" id="KAA8495166.1"/>
    </source>
</evidence>
<proteinExistence type="inferred from homology"/>
<dbReference type="InterPro" id="IPR036526">
    <property type="entry name" value="C-N_Hydrolase_sf"/>
</dbReference>
<evidence type="ECO:0000259" key="3">
    <source>
        <dbReference type="PROSITE" id="PS50263"/>
    </source>
</evidence>
<dbReference type="SUPFAM" id="SSF56317">
    <property type="entry name" value="Carbon-nitrogen hydrolase"/>
    <property type="match status" value="1"/>
</dbReference>
<dbReference type="InterPro" id="IPR001110">
    <property type="entry name" value="UPF0012_CS"/>
</dbReference>
<dbReference type="Pfam" id="PF00795">
    <property type="entry name" value="CN_hydrolase"/>
    <property type="match status" value="1"/>
</dbReference>
<comment type="caution">
    <text evidence="4">The sequence shown here is derived from an EMBL/GenBank/DDBJ whole genome shotgun (WGS) entry which is preliminary data.</text>
</comment>